<dbReference type="EMBL" id="LBSV01000017">
    <property type="protein sequence ID" value="KKQ24311.1"/>
    <property type="molecule type" value="Genomic_DNA"/>
</dbReference>
<comment type="caution">
    <text evidence="8">The sequence shown here is derived from an EMBL/GenBank/DDBJ whole genome shotgun (WGS) entry which is preliminary data.</text>
</comment>
<evidence type="ECO:0000256" key="3">
    <source>
        <dbReference type="ARBA" id="ARBA00022692"/>
    </source>
</evidence>
<dbReference type="InterPro" id="IPR050638">
    <property type="entry name" value="AA-Vitamin_Transporters"/>
</dbReference>
<evidence type="ECO:0000256" key="5">
    <source>
        <dbReference type="ARBA" id="ARBA00023136"/>
    </source>
</evidence>
<evidence type="ECO:0000256" key="2">
    <source>
        <dbReference type="ARBA" id="ARBA00007362"/>
    </source>
</evidence>
<sequence>MFFIILAALLWSFDGILRRGLYTLPPTVVVFWEHALGALVLFPFVFRSFKEVKKLALKEWVAILVVSLFSGALGTIFYTAALGKINYIQFSVVVLLQQLQPIWAIITAAIVLKEKVTKKFLPWAFLAIGASYLVTFKDLKLNWQTGQGTIIAAILALLAGMMWAASTSFSKIVLKKISFQMATFLRFIFAPVFALFFVFGLKQTNQLTKINPNQWTSLLIIVFSTGLVALLFYYFGLKKTQAKVSAILELTWPVSAIFIDYFYFKNGLSATQLIGAFLVLFSMYKVSKLKNG</sequence>
<feature type="transmembrane region" description="Helical" evidence="6">
    <location>
        <begin position="270"/>
        <end position="287"/>
    </location>
</feature>
<reference evidence="8 9" key="1">
    <citation type="journal article" date="2015" name="Nature">
        <title>rRNA introns, odd ribosomes, and small enigmatic genomes across a large radiation of phyla.</title>
        <authorList>
            <person name="Brown C.T."/>
            <person name="Hug L.A."/>
            <person name="Thomas B.C."/>
            <person name="Sharon I."/>
            <person name="Castelle C.J."/>
            <person name="Singh A."/>
            <person name="Wilkins M.J."/>
            <person name="Williams K.H."/>
            <person name="Banfield J.F."/>
        </authorList>
    </citation>
    <scope>NUCLEOTIDE SEQUENCE [LARGE SCALE GENOMIC DNA]</scope>
</reference>
<comment type="similarity">
    <text evidence="2">Belongs to the EamA transporter family.</text>
</comment>
<keyword evidence="3 6" id="KW-0812">Transmembrane</keyword>
<organism evidence="8 9">
    <name type="scientific">Candidatus Roizmanbacteria bacterium GW2011_GWC2_37_13</name>
    <dbReference type="NCBI Taxonomy" id="1618486"/>
    <lineage>
        <taxon>Bacteria</taxon>
        <taxon>Candidatus Roizmaniibacteriota</taxon>
    </lineage>
</organism>
<feature type="transmembrane region" description="Helical" evidence="6">
    <location>
        <begin position="119"/>
        <end position="136"/>
    </location>
</feature>
<dbReference type="PANTHER" id="PTHR32322">
    <property type="entry name" value="INNER MEMBRANE TRANSPORTER"/>
    <property type="match status" value="1"/>
</dbReference>
<dbReference type="PANTHER" id="PTHR32322:SF2">
    <property type="entry name" value="EAMA DOMAIN-CONTAINING PROTEIN"/>
    <property type="match status" value="1"/>
</dbReference>
<proteinExistence type="inferred from homology"/>
<dbReference type="Proteomes" id="UP000034917">
    <property type="component" value="Unassembled WGS sequence"/>
</dbReference>
<feature type="domain" description="EamA" evidence="7">
    <location>
        <begin position="151"/>
        <end position="284"/>
    </location>
</feature>
<dbReference type="InterPro" id="IPR000620">
    <property type="entry name" value="EamA_dom"/>
</dbReference>
<dbReference type="AlphaFoldDB" id="A0A0G0J8A8"/>
<feature type="transmembrane region" description="Helical" evidence="6">
    <location>
        <begin position="181"/>
        <end position="201"/>
    </location>
</feature>
<feature type="transmembrane region" description="Helical" evidence="6">
    <location>
        <begin position="213"/>
        <end position="234"/>
    </location>
</feature>
<dbReference type="GO" id="GO:0016020">
    <property type="term" value="C:membrane"/>
    <property type="evidence" value="ECO:0007669"/>
    <property type="project" value="UniProtKB-SubCell"/>
</dbReference>
<evidence type="ECO:0000313" key="8">
    <source>
        <dbReference type="EMBL" id="KKQ24311.1"/>
    </source>
</evidence>
<dbReference type="Pfam" id="PF00892">
    <property type="entry name" value="EamA"/>
    <property type="match status" value="2"/>
</dbReference>
<keyword evidence="5 6" id="KW-0472">Membrane</keyword>
<feature type="transmembrane region" description="Helical" evidence="6">
    <location>
        <begin position="61"/>
        <end position="81"/>
    </location>
</feature>
<protein>
    <submittedName>
        <fullName evidence="8">DMT superfamily drug/metabolite permease</fullName>
    </submittedName>
</protein>
<evidence type="ECO:0000259" key="7">
    <source>
        <dbReference type="Pfam" id="PF00892"/>
    </source>
</evidence>
<evidence type="ECO:0000313" key="9">
    <source>
        <dbReference type="Proteomes" id="UP000034917"/>
    </source>
</evidence>
<comment type="subcellular location">
    <subcellularLocation>
        <location evidence="1">Membrane</location>
        <topology evidence="1">Multi-pass membrane protein</topology>
    </subcellularLocation>
</comment>
<evidence type="ECO:0000256" key="4">
    <source>
        <dbReference type="ARBA" id="ARBA00022989"/>
    </source>
</evidence>
<name>A0A0G0J8A8_9BACT</name>
<gene>
    <name evidence="8" type="ORF">US40_C0017G0007</name>
</gene>
<feature type="transmembrane region" description="Helical" evidence="6">
    <location>
        <begin position="87"/>
        <end position="112"/>
    </location>
</feature>
<evidence type="ECO:0000256" key="1">
    <source>
        <dbReference type="ARBA" id="ARBA00004141"/>
    </source>
</evidence>
<feature type="transmembrane region" description="Helical" evidence="6">
    <location>
        <begin position="148"/>
        <end position="169"/>
    </location>
</feature>
<feature type="transmembrane region" description="Helical" evidence="6">
    <location>
        <begin position="28"/>
        <end position="49"/>
    </location>
</feature>
<dbReference type="InterPro" id="IPR037185">
    <property type="entry name" value="EmrE-like"/>
</dbReference>
<dbReference type="SUPFAM" id="SSF103481">
    <property type="entry name" value="Multidrug resistance efflux transporter EmrE"/>
    <property type="match status" value="2"/>
</dbReference>
<accession>A0A0G0J8A8</accession>
<evidence type="ECO:0000256" key="6">
    <source>
        <dbReference type="SAM" id="Phobius"/>
    </source>
</evidence>
<feature type="transmembrane region" description="Helical" evidence="6">
    <location>
        <begin position="246"/>
        <end position="264"/>
    </location>
</feature>
<keyword evidence="4 6" id="KW-1133">Transmembrane helix</keyword>
<feature type="domain" description="EamA" evidence="7">
    <location>
        <begin position="2"/>
        <end position="135"/>
    </location>
</feature>